<evidence type="ECO:0000256" key="6">
    <source>
        <dbReference type="ARBA" id="ARBA00022989"/>
    </source>
</evidence>
<reference evidence="14 15" key="1">
    <citation type="submission" date="2022-03" db="EMBL/GenBank/DDBJ databases">
        <title>Genome data of Colletotrichum spp.</title>
        <authorList>
            <person name="Utami Y.D."/>
            <person name="Hiruma K."/>
        </authorList>
    </citation>
    <scope>NUCLEOTIDE SEQUENCE [LARGE SCALE GENOMIC DNA]</scope>
    <source>
        <strain evidence="14 15">MAFF 239500</strain>
    </source>
</reference>
<evidence type="ECO:0000256" key="5">
    <source>
        <dbReference type="ARBA" id="ARBA00022723"/>
    </source>
</evidence>
<dbReference type="RefSeq" id="XP_049134150.1">
    <property type="nucleotide sequence ID" value="XM_049278193.1"/>
</dbReference>
<comment type="subcellular location">
    <subcellularLocation>
        <location evidence="2">Membrane</location>
        <topology evidence="2">Single-pass membrane protein</topology>
    </subcellularLocation>
</comment>
<evidence type="ECO:0000256" key="12">
    <source>
        <dbReference type="RuleBase" id="RU000461"/>
    </source>
</evidence>
<keyword evidence="15" id="KW-1185">Reference proteome</keyword>
<keyword evidence="10" id="KW-0472">Membrane</keyword>
<evidence type="ECO:0000256" key="11">
    <source>
        <dbReference type="PIRSR" id="PIRSR602401-1"/>
    </source>
</evidence>
<dbReference type="CDD" id="cd11063">
    <property type="entry name" value="CYP52"/>
    <property type="match status" value="1"/>
</dbReference>
<dbReference type="PROSITE" id="PS00086">
    <property type="entry name" value="CYTOCHROME_P450"/>
    <property type="match status" value="1"/>
</dbReference>
<dbReference type="GO" id="GO:0016020">
    <property type="term" value="C:membrane"/>
    <property type="evidence" value="ECO:0007669"/>
    <property type="project" value="UniProtKB-SubCell"/>
</dbReference>
<dbReference type="GO" id="GO:0020037">
    <property type="term" value="F:heme binding"/>
    <property type="evidence" value="ECO:0007669"/>
    <property type="project" value="InterPro"/>
</dbReference>
<evidence type="ECO:0000313" key="15">
    <source>
        <dbReference type="Proteomes" id="UP001055115"/>
    </source>
</evidence>
<gene>
    <name evidence="14" type="ORF">ColSpa_11981</name>
</gene>
<organism evidence="14 15">
    <name type="scientific">Colletotrichum spaethianum</name>
    <dbReference type="NCBI Taxonomy" id="700344"/>
    <lineage>
        <taxon>Eukaryota</taxon>
        <taxon>Fungi</taxon>
        <taxon>Dikarya</taxon>
        <taxon>Ascomycota</taxon>
        <taxon>Pezizomycotina</taxon>
        <taxon>Sordariomycetes</taxon>
        <taxon>Hypocreomycetidae</taxon>
        <taxon>Glomerellales</taxon>
        <taxon>Glomerellaceae</taxon>
        <taxon>Colletotrichum</taxon>
        <taxon>Colletotrichum spaethianum species complex</taxon>
    </lineage>
</organism>
<keyword evidence="4" id="KW-0812">Transmembrane</keyword>
<dbReference type="InterPro" id="IPR001128">
    <property type="entry name" value="Cyt_P450"/>
</dbReference>
<dbReference type="GO" id="GO:0016705">
    <property type="term" value="F:oxidoreductase activity, acting on paired donors, with incorporation or reduction of molecular oxygen"/>
    <property type="evidence" value="ECO:0007669"/>
    <property type="project" value="InterPro"/>
</dbReference>
<evidence type="ECO:0000256" key="13">
    <source>
        <dbReference type="SAM" id="MobiDB-lite"/>
    </source>
</evidence>
<keyword evidence="7 12" id="KW-0560">Oxidoreductase</keyword>
<evidence type="ECO:0000256" key="3">
    <source>
        <dbReference type="ARBA" id="ARBA00010617"/>
    </source>
</evidence>
<keyword evidence="6" id="KW-1133">Transmembrane helix</keyword>
<dbReference type="InterPro" id="IPR036396">
    <property type="entry name" value="Cyt_P450_sf"/>
</dbReference>
<keyword evidence="8 11" id="KW-0408">Iron</keyword>
<evidence type="ECO:0000256" key="4">
    <source>
        <dbReference type="ARBA" id="ARBA00022692"/>
    </source>
</evidence>
<accession>A0AA37PGC0</accession>
<dbReference type="Pfam" id="PF00067">
    <property type="entry name" value="p450"/>
    <property type="match status" value="1"/>
</dbReference>
<dbReference type="Proteomes" id="UP001055115">
    <property type="component" value="Unassembled WGS sequence"/>
</dbReference>
<dbReference type="GO" id="GO:0005506">
    <property type="term" value="F:iron ion binding"/>
    <property type="evidence" value="ECO:0007669"/>
    <property type="project" value="InterPro"/>
</dbReference>
<evidence type="ECO:0000313" key="14">
    <source>
        <dbReference type="EMBL" id="GKT51800.1"/>
    </source>
</evidence>
<dbReference type="GO" id="GO:0004497">
    <property type="term" value="F:monooxygenase activity"/>
    <property type="evidence" value="ECO:0007669"/>
    <property type="project" value="UniProtKB-KW"/>
</dbReference>
<dbReference type="GeneID" id="73332783"/>
<dbReference type="AlphaFoldDB" id="A0AA37PGC0"/>
<dbReference type="PRINTS" id="PR00463">
    <property type="entry name" value="EP450I"/>
</dbReference>
<name>A0AA37PGC0_9PEZI</name>
<dbReference type="EMBL" id="BQXU01000054">
    <property type="protein sequence ID" value="GKT51800.1"/>
    <property type="molecule type" value="Genomic_DNA"/>
</dbReference>
<evidence type="ECO:0000256" key="7">
    <source>
        <dbReference type="ARBA" id="ARBA00023002"/>
    </source>
</evidence>
<dbReference type="Gene3D" id="1.10.630.10">
    <property type="entry name" value="Cytochrome P450"/>
    <property type="match status" value="1"/>
</dbReference>
<dbReference type="InterPro" id="IPR047146">
    <property type="entry name" value="Cyt_P450_E_CYP52_fungi"/>
</dbReference>
<comment type="similarity">
    <text evidence="3 12">Belongs to the cytochrome P450 family.</text>
</comment>
<dbReference type="SUPFAM" id="SSF48264">
    <property type="entry name" value="Cytochrome P450"/>
    <property type="match status" value="1"/>
</dbReference>
<dbReference type="PANTHER" id="PTHR24287:SF18">
    <property type="entry name" value="CYTOCHROME P450 MONOOXYGENASE APDE-RELATED"/>
    <property type="match status" value="1"/>
</dbReference>
<proteinExistence type="inferred from homology"/>
<keyword evidence="11 12" id="KW-0349">Heme</keyword>
<evidence type="ECO:0000256" key="10">
    <source>
        <dbReference type="ARBA" id="ARBA00023136"/>
    </source>
</evidence>
<comment type="caution">
    <text evidence="14">The sequence shown here is derived from an EMBL/GenBank/DDBJ whole genome shotgun (WGS) entry which is preliminary data.</text>
</comment>
<evidence type="ECO:0000256" key="2">
    <source>
        <dbReference type="ARBA" id="ARBA00004167"/>
    </source>
</evidence>
<feature type="region of interest" description="Disordered" evidence="13">
    <location>
        <begin position="290"/>
        <end position="312"/>
    </location>
</feature>
<dbReference type="InterPro" id="IPR017972">
    <property type="entry name" value="Cyt_P450_CS"/>
</dbReference>
<evidence type="ECO:0000256" key="8">
    <source>
        <dbReference type="ARBA" id="ARBA00023004"/>
    </source>
</evidence>
<evidence type="ECO:0000256" key="1">
    <source>
        <dbReference type="ARBA" id="ARBA00001971"/>
    </source>
</evidence>
<comment type="cofactor">
    <cofactor evidence="1 11">
        <name>heme</name>
        <dbReference type="ChEBI" id="CHEBI:30413"/>
    </cofactor>
</comment>
<keyword evidence="5 11" id="KW-0479">Metal-binding</keyword>
<feature type="binding site" description="axial binding residue" evidence="11">
    <location>
        <position position="485"/>
    </location>
    <ligand>
        <name>heme</name>
        <dbReference type="ChEBI" id="CHEBI:30413"/>
    </ligand>
    <ligandPart>
        <name>Fe</name>
        <dbReference type="ChEBI" id="CHEBI:18248"/>
    </ligandPart>
</feature>
<keyword evidence="9 12" id="KW-0503">Monooxygenase</keyword>
<dbReference type="PANTHER" id="PTHR24287">
    <property type="entry name" value="P450, PUTATIVE (EUROFUNG)-RELATED"/>
    <property type="match status" value="1"/>
</dbReference>
<protein>
    <submittedName>
        <fullName evidence="14">Cytochrome P450 monooxygenase apdE</fullName>
    </submittedName>
</protein>
<dbReference type="InterPro" id="IPR002401">
    <property type="entry name" value="Cyt_P450_E_grp-I"/>
</dbReference>
<evidence type="ECO:0000256" key="9">
    <source>
        <dbReference type="ARBA" id="ARBA00023033"/>
    </source>
</evidence>
<dbReference type="PRINTS" id="PR00385">
    <property type="entry name" value="P450"/>
</dbReference>
<sequence length="539" mass="62011">MESLRSLDFNLDLVVPDAAPRLQYVVCFVLVGLITKSMTSYLWRSFQEQRKGYGAIPRYPQLDPFLGLDVVFAMVSSLKKHTYLMWLRNLHVAGKAKTVTYNFFGTRFIHTTEPENMKAIFATPVWKHFGVAPLRRNNRATMPFADRGVGTVDGHEWEFSKSLIKPGFAREAVIDTQRLEEHTDNLLSLISEDGSTFDMQMLLQRWFLDTSTHFMFGEPIGCLLHPKRANVAWAMTEVLRGLRFRLMMVRWLWLFRHKAWFDAIDVVHAYVNRLIDNAYADLAQQQQRRRQQAVAADGTNGGNRSTVATEETPERTDLLWSMIPHFGEDKERLRSEMLVLFAPNNDTTAILISNVFWNLARRPDVYAKVREEVLSHGPDAQLTYERLRSMKYLDAVLNETHRLYPVNLTQTRTCLKDSTLPVGGGKDRKLPIYIKKGDIVRVDKVTMFRDKDLWGEDADEFRPERWSGVSPSWRFMPFGGGPRRCPAQTMATVEASYCVARFARRFKALENRDANPSYVPIIRVSPVHKNGVQISAVRA</sequence>